<evidence type="ECO:0000256" key="10">
    <source>
        <dbReference type="ARBA" id="ARBA00093548"/>
    </source>
</evidence>
<evidence type="ECO:0000256" key="8">
    <source>
        <dbReference type="ARBA" id="ARBA00023237"/>
    </source>
</evidence>
<accession>A0ABW3IAC4</accession>
<name>A0ABW3IAC4_9PAST</name>
<reference evidence="15" key="1">
    <citation type="journal article" date="2019" name="Int. J. Syst. Evol. Microbiol.">
        <title>The Global Catalogue of Microorganisms (GCM) 10K type strain sequencing project: providing services to taxonomists for standard genome sequencing and annotation.</title>
        <authorList>
            <consortium name="The Broad Institute Genomics Platform"/>
            <consortium name="The Broad Institute Genome Sequencing Center for Infectious Disease"/>
            <person name="Wu L."/>
            <person name="Ma J."/>
        </authorList>
    </citation>
    <scope>NUCLEOTIDE SEQUENCE [LARGE SCALE GENOMIC DNA]</scope>
    <source>
        <strain evidence="15">CCUG 61707</strain>
    </source>
</reference>
<evidence type="ECO:0000256" key="9">
    <source>
        <dbReference type="ARBA" id="ARBA00033063"/>
    </source>
</evidence>
<evidence type="ECO:0000256" key="4">
    <source>
        <dbReference type="ARBA" id="ARBA00022452"/>
    </source>
</evidence>
<proteinExistence type="inferred from homology"/>
<feature type="domain" description="Bacterial surface antigen (D15)" evidence="12">
    <location>
        <begin position="279"/>
        <end position="586"/>
    </location>
</feature>
<dbReference type="InterPro" id="IPR039910">
    <property type="entry name" value="D15-like"/>
</dbReference>
<sequence length="587" mass="66910">MKLFHHKKISFTSIVLFITAFAVSFSAWAAHTVDLKVIGVKGVKAIENVEIYTSMIDKEESDGSERHKYLVREAINKALQVYGYYTIKINFSLKPSSGKTRPTLVADVNAGRQTLIEGVDVRLLGEAVNDEAFVALNDKKLAKKGDMLYHSYYEDYKSSLQSLAQARGYFNADFELSRLEVMPSTYQAWWRIIFNSGQRYHFGKFSFLYSQIREDYLRNIMQIKEKDPYFINDLSLLTNDYTSSGWFKSVLLQPHINEEKKQVDVDVLLYPRKKNAMDIGVGYSSDVGPRLQLGWLKPWINSRGQSFSTNLYLSSPKQMLGAVYKIPLLKNPLRYYYEFSGGFERERENDTDTLSATFVALRYWNRVTGWQHSLGVRVRYDSFLQGDVSDKTVLIYPTVSVSRTRLKGGAFPTWGDSQHITVDISHKNFLSDASFFKIQASTAWVRTFAENHRTLARAEIGLLKTNDIDKIPPALRFFAGGDRSVRGYGYKKISPKDSKGNLIGASRLLNSTLEYQYRVYDEWWLATFADIGLADNSFNVNSLHYGAGMGVRWASPVGAIKLDIATPIRDKEKSKNIQFYIGIGTEL</sequence>
<evidence type="ECO:0000256" key="1">
    <source>
        <dbReference type="ARBA" id="ARBA00004442"/>
    </source>
</evidence>
<dbReference type="RefSeq" id="WP_380821939.1">
    <property type="nucleotide sequence ID" value="NZ_JBHTJN010000027.1"/>
</dbReference>
<dbReference type="Pfam" id="PF17243">
    <property type="entry name" value="POTRA_TamA_1"/>
    <property type="match status" value="1"/>
</dbReference>
<evidence type="ECO:0000313" key="15">
    <source>
        <dbReference type="Proteomes" id="UP001596996"/>
    </source>
</evidence>
<evidence type="ECO:0000256" key="11">
    <source>
        <dbReference type="SAM" id="SignalP"/>
    </source>
</evidence>
<feature type="domain" description="TamA POTRA" evidence="13">
    <location>
        <begin position="35"/>
        <end position="109"/>
    </location>
</feature>
<keyword evidence="15" id="KW-1185">Reference proteome</keyword>
<gene>
    <name evidence="14" type="ORF">ACFQ02_08820</name>
</gene>
<dbReference type="Gene3D" id="2.40.160.50">
    <property type="entry name" value="membrane protein fhac: a member of the omp85/tpsb transporter family"/>
    <property type="match status" value="1"/>
</dbReference>
<evidence type="ECO:0000256" key="7">
    <source>
        <dbReference type="ARBA" id="ARBA00023136"/>
    </source>
</evidence>
<dbReference type="InterPro" id="IPR000184">
    <property type="entry name" value="Bac_surfAg_D15"/>
</dbReference>
<keyword evidence="7" id="KW-0472">Membrane</keyword>
<evidence type="ECO:0000256" key="3">
    <source>
        <dbReference type="ARBA" id="ARBA00015419"/>
    </source>
</evidence>
<protein>
    <recommendedName>
        <fullName evidence="3">Translocation and assembly module subunit TamA</fullName>
    </recommendedName>
    <alternativeName>
        <fullName evidence="9">Autotransporter assembly factor TamA</fullName>
    </alternativeName>
</protein>
<evidence type="ECO:0000256" key="6">
    <source>
        <dbReference type="ARBA" id="ARBA00022729"/>
    </source>
</evidence>
<dbReference type="Proteomes" id="UP001596996">
    <property type="component" value="Unassembled WGS sequence"/>
</dbReference>
<evidence type="ECO:0000256" key="2">
    <source>
        <dbReference type="ARBA" id="ARBA00010248"/>
    </source>
</evidence>
<dbReference type="PANTHER" id="PTHR12815">
    <property type="entry name" value="SORTING AND ASSEMBLY MACHINERY SAMM50 PROTEIN FAMILY MEMBER"/>
    <property type="match status" value="1"/>
</dbReference>
<comment type="subunit">
    <text evidence="10">Interacts with TamB to form the translocation and assembly module (TAM).</text>
</comment>
<comment type="subcellular location">
    <subcellularLocation>
        <location evidence="1">Cell outer membrane</location>
    </subcellularLocation>
</comment>
<dbReference type="Pfam" id="PF01103">
    <property type="entry name" value="Omp85"/>
    <property type="match status" value="1"/>
</dbReference>
<keyword evidence="8" id="KW-0998">Cell outer membrane</keyword>
<keyword evidence="5" id="KW-0812">Transmembrane</keyword>
<keyword evidence="6 11" id="KW-0732">Signal</keyword>
<evidence type="ECO:0000259" key="13">
    <source>
        <dbReference type="Pfam" id="PF17243"/>
    </source>
</evidence>
<organism evidence="14 15">
    <name type="scientific">Seminibacterium arietis</name>
    <dbReference type="NCBI Taxonomy" id="1173502"/>
    <lineage>
        <taxon>Bacteria</taxon>
        <taxon>Pseudomonadati</taxon>
        <taxon>Pseudomonadota</taxon>
        <taxon>Gammaproteobacteria</taxon>
        <taxon>Pasteurellales</taxon>
        <taxon>Pasteurellaceae</taxon>
        <taxon>Seminibacterium</taxon>
    </lineage>
</organism>
<comment type="similarity">
    <text evidence="2">Belongs to the TamA family.</text>
</comment>
<comment type="caution">
    <text evidence="14">The sequence shown here is derived from an EMBL/GenBank/DDBJ whole genome shotgun (WGS) entry which is preliminary data.</text>
</comment>
<dbReference type="InterPro" id="IPR035243">
    <property type="entry name" value="TamA_POTRA_Dom_1"/>
</dbReference>
<dbReference type="EMBL" id="JBHTJN010000027">
    <property type="protein sequence ID" value="MFD0966928.1"/>
    <property type="molecule type" value="Genomic_DNA"/>
</dbReference>
<feature type="signal peptide" evidence="11">
    <location>
        <begin position="1"/>
        <end position="29"/>
    </location>
</feature>
<feature type="chain" id="PRO_5045693541" description="Translocation and assembly module subunit TamA" evidence="11">
    <location>
        <begin position="30"/>
        <end position="587"/>
    </location>
</feature>
<evidence type="ECO:0000259" key="12">
    <source>
        <dbReference type="Pfam" id="PF01103"/>
    </source>
</evidence>
<dbReference type="PANTHER" id="PTHR12815:SF47">
    <property type="entry name" value="TRANSLOCATION AND ASSEMBLY MODULE SUBUNIT TAMA"/>
    <property type="match status" value="1"/>
</dbReference>
<evidence type="ECO:0000313" key="14">
    <source>
        <dbReference type="EMBL" id="MFD0966928.1"/>
    </source>
</evidence>
<keyword evidence="4" id="KW-1134">Transmembrane beta strand</keyword>
<dbReference type="Gene3D" id="3.10.20.310">
    <property type="entry name" value="membrane protein fhac"/>
    <property type="match status" value="3"/>
</dbReference>
<evidence type="ECO:0000256" key="5">
    <source>
        <dbReference type="ARBA" id="ARBA00022692"/>
    </source>
</evidence>